<comment type="caution">
    <text evidence="1">The sequence shown here is derived from an EMBL/GenBank/DDBJ whole genome shotgun (WGS) entry which is preliminary data.</text>
</comment>
<sequence length="93" mass="10748">MLYNGRTETEQCKIGEISKFTHGNYNIVFIYRYSCFKALTVTPEVPWYPEFLNDRRYKSSSTEAGVLVAIIGHGTTPPDGGTHYNWWRATRTH</sequence>
<proteinExistence type="predicted"/>
<accession>A0A4Y2P9R6</accession>
<dbReference type="EMBL" id="BGPR01010821">
    <property type="protein sequence ID" value="GBN48144.1"/>
    <property type="molecule type" value="Genomic_DNA"/>
</dbReference>
<name>A0A4Y2P9R6_ARAVE</name>
<protein>
    <submittedName>
        <fullName evidence="1">Uncharacterized protein</fullName>
    </submittedName>
</protein>
<evidence type="ECO:0000313" key="1">
    <source>
        <dbReference type="EMBL" id="GBN48144.1"/>
    </source>
</evidence>
<reference evidence="1 2" key="1">
    <citation type="journal article" date="2019" name="Sci. Rep.">
        <title>Orb-weaving spider Araneus ventricosus genome elucidates the spidroin gene catalogue.</title>
        <authorList>
            <person name="Kono N."/>
            <person name="Nakamura H."/>
            <person name="Ohtoshi R."/>
            <person name="Moran D.A.P."/>
            <person name="Shinohara A."/>
            <person name="Yoshida Y."/>
            <person name="Fujiwara M."/>
            <person name="Mori M."/>
            <person name="Tomita M."/>
            <person name="Arakawa K."/>
        </authorList>
    </citation>
    <scope>NUCLEOTIDE SEQUENCE [LARGE SCALE GENOMIC DNA]</scope>
</reference>
<keyword evidence="2" id="KW-1185">Reference proteome</keyword>
<organism evidence="1 2">
    <name type="scientific">Araneus ventricosus</name>
    <name type="common">Orbweaver spider</name>
    <name type="synonym">Epeira ventricosa</name>
    <dbReference type="NCBI Taxonomy" id="182803"/>
    <lineage>
        <taxon>Eukaryota</taxon>
        <taxon>Metazoa</taxon>
        <taxon>Ecdysozoa</taxon>
        <taxon>Arthropoda</taxon>
        <taxon>Chelicerata</taxon>
        <taxon>Arachnida</taxon>
        <taxon>Araneae</taxon>
        <taxon>Araneomorphae</taxon>
        <taxon>Entelegynae</taxon>
        <taxon>Araneoidea</taxon>
        <taxon>Araneidae</taxon>
        <taxon>Araneus</taxon>
    </lineage>
</organism>
<evidence type="ECO:0000313" key="2">
    <source>
        <dbReference type="Proteomes" id="UP000499080"/>
    </source>
</evidence>
<dbReference type="AlphaFoldDB" id="A0A4Y2P9R6"/>
<gene>
    <name evidence="1" type="ORF">AVEN_119640_1</name>
</gene>
<dbReference type="Proteomes" id="UP000499080">
    <property type="component" value="Unassembled WGS sequence"/>
</dbReference>